<dbReference type="GeneID" id="58229624"/>
<comment type="caution">
    <text evidence="4">The sequence shown here is derived from an EMBL/GenBank/DDBJ whole genome shotgun (WGS) entry which is preliminary data.</text>
</comment>
<dbReference type="GO" id="GO:0000160">
    <property type="term" value="P:phosphorelay signal transduction system"/>
    <property type="evidence" value="ECO:0007669"/>
    <property type="project" value="InterPro"/>
</dbReference>
<dbReference type="SUPFAM" id="SSF52172">
    <property type="entry name" value="CheY-like"/>
    <property type="match status" value="1"/>
</dbReference>
<feature type="domain" description="EAL" evidence="3">
    <location>
        <begin position="147"/>
        <end position="402"/>
    </location>
</feature>
<evidence type="ECO:0000259" key="3">
    <source>
        <dbReference type="PROSITE" id="PS50883"/>
    </source>
</evidence>
<dbReference type="OrthoDB" id="9812358at2"/>
<evidence type="ECO:0000313" key="5">
    <source>
        <dbReference type="Proteomes" id="UP000033664"/>
    </source>
</evidence>
<dbReference type="Gene3D" id="3.40.50.2300">
    <property type="match status" value="1"/>
</dbReference>
<protein>
    <recommendedName>
        <fullName evidence="6">Diguanylate cyclase</fullName>
    </recommendedName>
</protein>
<keyword evidence="1" id="KW-0597">Phosphoprotein</keyword>
<dbReference type="InterPro" id="IPR001789">
    <property type="entry name" value="Sig_transdc_resp-reg_receiver"/>
</dbReference>
<dbReference type="PANTHER" id="PTHR33121">
    <property type="entry name" value="CYCLIC DI-GMP PHOSPHODIESTERASE PDEF"/>
    <property type="match status" value="1"/>
</dbReference>
<keyword evidence="5" id="KW-1185">Reference proteome</keyword>
<dbReference type="Proteomes" id="UP000033664">
    <property type="component" value="Unassembled WGS sequence"/>
</dbReference>
<dbReference type="SMART" id="SM00448">
    <property type="entry name" value="REC"/>
    <property type="match status" value="1"/>
</dbReference>
<dbReference type="Pfam" id="PF00563">
    <property type="entry name" value="EAL"/>
    <property type="match status" value="1"/>
</dbReference>
<sequence length="407" mass="45924">MKTYTQANLQHKYRVAIVDDSPAILVVLRAVFNELGIEEVSTFDDAESAYAAIEKAPSLYDIVLTDLNMPGMDGMAFMRKLGELKYGGAVVIVSEMHPEIIALAARVARQHQVHLLGNIEKPVHLHYVEHLIQKLECLHASSRDPLRTVSEIALLDAISHSRVLPLYQPKRHISNGKVVSLEVMSRILPRYQDSDSMPECFVDVARDNELLNLLTFQLIEKAAKDLSSFRHAYGSHLKLAINLHPCQLADLSCPDKLALILSLNQLAPADILIEMTEHQPLNDKHILETISRLKMRGFELSLDDFGSGFTEEEQLRSLPLDEIKVGQPLISHIERDNFAQQIVYRLDDLATDRKLRLCAVGLSSTQELDYLAQRFPHMYVQGPLVCKPLSREDLLVWLEQQTTQASN</sequence>
<dbReference type="SMART" id="SM00052">
    <property type="entry name" value="EAL"/>
    <property type="match status" value="1"/>
</dbReference>
<dbReference type="InterPro" id="IPR011006">
    <property type="entry name" value="CheY-like_superfamily"/>
</dbReference>
<organism evidence="4 5">
    <name type="scientific">Pseudoalteromonas ruthenica</name>
    <dbReference type="NCBI Taxonomy" id="151081"/>
    <lineage>
        <taxon>Bacteria</taxon>
        <taxon>Pseudomonadati</taxon>
        <taxon>Pseudomonadota</taxon>
        <taxon>Gammaproteobacteria</taxon>
        <taxon>Alteromonadales</taxon>
        <taxon>Pseudoalteromonadaceae</taxon>
        <taxon>Pseudoalteromonas</taxon>
    </lineage>
</organism>
<name>A0A0F4PI28_9GAMM</name>
<dbReference type="SUPFAM" id="SSF141868">
    <property type="entry name" value="EAL domain-like"/>
    <property type="match status" value="1"/>
</dbReference>
<dbReference type="PROSITE" id="PS50883">
    <property type="entry name" value="EAL"/>
    <property type="match status" value="1"/>
</dbReference>
<feature type="domain" description="Response regulatory" evidence="2">
    <location>
        <begin position="14"/>
        <end position="136"/>
    </location>
</feature>
<accession>A0A0F4PI28</accession>
<feature type="modified residue" description="4-aspartylphosphate" evidence="1">
    <location>
        <position position="66"/>
    </location>
</feature>
<dbReference type="eggNOG" id="COG0784">
    <property type="taxonomic scope" value="Bacteria"/>
</dbReference>
<dbReference type="eggNOG" id="COG2200">
    <property type="taxonomic scope" value="Bacteria"/>
</dbReference>
<dbReference type="EMBL" id="JXXZ01000010">
    <property type="protein sequence ID" value="KJY98830.1"/>
    <property type="molecule type" value="Genomic_DNA"/>
</dbReference>
<dbReference type="AlphaFoldDB" id="A0A0F4PI28"/>
<dbReference type="GO" id="GO:0071111">
    <property type="term" value="F:cyclic-guanylate-specific phosphodiesterase activity"/>
    <property type="evidence" value="ECO:0007669"/>
    <property type="project" value="InterPro"/>
</dbReference>
<dbReference type="InterPro" id="IPR050706">
    <property type="entry name" value="Cyclic-di-GMP_PDE-like"/>
</dbReference>
<reference evidence="4 5" key="1">
    <citation type="journal article" date="2015" name="BMC Genomics">
        <title>Genome mining reveals unlocked bioactive potential of marine Gram-negative bacteria.</title>
        <authorList>
            <person name="Machado H."/>
            <person name="Sonnenschein E.C."/>
            <person name="Melchiorsen J."/>
            <person name="Gram L."/>
        </authorList>
    </citation>
    <scope>NUCLEOTIDE SEQUENCE [LARGE SCALE GENOMIC DNA]</scope>
    <source>
        <strain evidence="4 5">S3137</strain>
    </source>
</reference>
<dbReference type="RefSeq" id="WP_022946695.1">
    <property type="nucleotide sequence ID" value="NZ_JXXY01000018.1"/>
</dbReference>
<dbReference type="PATRIC" id="fig|151081.8.peg.3487"/>
<proteinExistence type="predicted"/>
<gene>
    <name evidence="4" type="ORF">TW72_14075</name>
</gene>
<dbReference type="Gene3D" id="3.20.20.450">
    <property type="entry name" value="EAL domain"/>
    <property type="match status" value="1"/>
</dbReference>
<evidence type="ECO:0000259" key="2">
    <source>
        <dbReference type="PROSITE" id="PS50110"/>
    </source>
</evidence>
<dbReference type="PANTHER" id="PTHR33121:SF79">
    <property type="entry name" value="CYCLIC DI-GMP PHOSPHODIESTERASE PDED-RELATED"/>
    <property type="match status" value="1"/>
</dbReference>
<evidence type="ECO:0000313" key="4">
    <source>
        <dbReference type="EMBL" id="KJY98830.1"/>
    </source>
</evidence>
<dbReference type="Pfam" id="PF00072">
    <property type="entry name" value="Response_reg"/>
    <property type="match status" value="1"/>
</dbReference>
<dbReference type="CDD" id="cd01948">
    <property type="entry name" value="EAL"/>
    <property type="match status" value="1"/>
</dbReference>
<evidence type="ECO:0008006" key="6">
    <source>
        <dbReference type="Google" id="ProtNLM"/>
    </source>
</evidence>
<dbReference type="InterPro" id="IPR035919">
    <property type="entry name" value="EAL_sf"/>
</dbReference>
<dbReference type="InterPro" id="IPR001633">
    <property type="entry name" value="EAL_dom"/>
</dbReference>
<dbReference type="PROSITE" id="PS50110">
    <property type="entry name" value="RESPONSE_REGULATORY"/>
    <property type="match status" value="1"/>
</dbReference>
<evidence type="ECO:0000256" key="1">
    <source>
        <dbReference type="PROSITE-ProRule" id="PRU00169"/>
    </source>
</evidence>